<dbReference type="EMBL" id="CP069484">
    <property type="protein sequence ID" value="QRO81399.1"/>
    <property type="molecule type" value="Genomic_DNA"/>
</dbReference>
<keyword evidence="1" id="KW-0472">Membrane</keyword>
<accession>A0A892IKU1</accession>
<dbReference type="RefSeq" id="WP_035975666.1">
    <property type="nucleotide sequence ID" value="NZ_CP033839.1"/>
</dbReference>
<evidence type="ECO:0000313" key="3">
    <source>
        <dbReference type="Proteomes" id="UP000625568"/>
    </source>
</evidence>
<keyword evidence="3" id="KW-1185">Reference proteome</keyword>
<dbReference type="GO" id="GO:0005886">
    <property type="term" value="C:plasma membrane"/>
    <property type="evidence" value="ECO:0007669"/>
    <property type="project" value="TreeGrafter"/>
</dbReference>
<dbReference type="Pfam" id="PF04341">
    <property type="entry name" value="DUF485"/>
    <property type="match status" value="1"/>
</dbReference>
<dbReference type="InterPro" id="IPR007436">
    <property type="entry name" value="DUF485"/>
</dbReference>
<name>A0A892IKU1_9BURK</name>
<dbReference type="PANTHER" id="PTHR38598">
    <property type="entry name" value="INNER MEMBRANE PROTEIN YJCH"/>
    <property type="match status" value="1"/>
</dbReference>
<feature type="transmembrane region" description="Helical" evidence="1">
    <location>
        <begin position="84"/>
        <end position="105"/>
    </location>
</feature>
<proteinExistence type="predicted"/>
<evidence type="ECO:0000313" key="2">
    <source>
        <dbReference type="EMBL" id="QRO81399.1"/>
    </source>
</evidence>
<protein>
    <submittedName>
        <fullName evidence="2">DUF485 domain-containing protein</fullName>
    </submittedName>
</protein>
<evidence type="ECO:0000256" key="1">
    <source>
        <dbReference type="SAM" id="Phobius"/>
    </source>
</evidence>
<dbReference type="PANTHER" id="PTHR38598:SF1">
    <property type="entry name" value="INNER MEMBRANE PROTEIN YJCH"/>
    <property type="match status" value="1"/>
</dbReference>
<organism evidence="2 3">
    <name type="scientific">Burkholderia dolosa</name>
    <dbReference type="NCBI Taxonomy" id="152500"/>
    <lineage>
        <taxon>Bacteria</taxon>
        <taxon>Pseudomonadati</taxon>
        <taxon>Pseudomonadota</taxon>
        <taxon>Betaproteobacteria</taxon>
        <taxon>Burkholderiales</taxon>
        <taxon>Burkholderiaceae</taxon>
        <taxon>Burkholderia</taxon>
        <taxon>Burkholderia cepacia complex</taxon>
    </lineage>
</organism>
<keyword evidence="1" id="KW-0812">Transmembrane</keyword>
<dbReference type="InterPro" id="IPR052959">
    <property type="entry name" value="Inner_membrane_assoc"/>
</dbReference>
<keyword evidence="1" id="KW-1133">Transmembrane helix</keyword>
<sequence>MNRSIPAAAAAATAAATVDADAQAALAHPLLCDARVRHFVTRRRRFAWLLTAVMLALYFAFIVTLAFAPARLGEPIVPGGPTTWGIPVGFGMFVATFALVALYVWRANAAHDALVASIRDGGRR</sequence>
<reference evidence="2 3" key="1">
    <citation type="submission" date="2021-02" db="EMBL/GenBank/DDBJ databases">
        <title>FDA dAtabase for Regulatory Grade micrObial Sequences (FDA-ARGOS): Supporting development and validation of Infectious Disease Dx tests.</title>
        <authorList>
            <person name="Minogue T."/>
            <person name="Wolcott M."/>
            <person name="Wasieloski L."/>
            <person name="Aguilar W."/>
            <person name="Moore D."/>
            <person name="Jaissle J."/>
            <person name="Tallon L."/>
            <person name="Sadzewicz L."/>
            <person name="Zhao X."/>
            <person name="Boylan J."/>
            <person name="Ott S."/>
            <person name="Bowen H."/>
            <person name="Vavikolanu K."/>
            <person name="Mehta A."/>
            <person name="Aluvathingal J."/>
            <person name="Nadendla S."/>
            <person name="Yan Y."/>
            <person name="Sichtig H."/>
        </authorList>
    </citation>
    <scope>NUCLEOTIDE SEQUENCE [LARGE SCALE GENOMIC DNA]</scope>
    <source>
        <strain evidence="2 3">FDAARGOS_1272</strain>
    </source>
</reference>
<dbReference type="AlphaFoldDB" id="A0A892IKU1"/>
<feature type="transmembrane region" description="Helical" evidence="1">
    <location>
        <begin position="46"/>
        <end position="72"/>
    </location>
</feature>
<gene>
    <name evidence="2" type="ORF">I6K02_26965</name>
</gene>
<dbReference type="Proteomes" id="UP000625568">
    <property type="component" value="Chromosome 3"/>
</dbReference>